<keyword evidence="4" id="KW-0378">Hydrolase</keyword>
<dbReference type="InterPro" id="IPR011611">
    <property type="entry name" value="PfkB_dom"/>
</dbReference>
<dbReference type="SUPFAM" id="SSF53613">
    <property type="entry name" value="Ribokinase-like"/>
    <property type="match status" value="1"/>
</dbReference>
<evidence type="ECO:0000256" key="3">
    <source>
        <dbReference type="ARBA" id="ARBA00022777"/>
    </source>
</evidence>
<dbReference type="SUPFAM" id="SSF110581">
    <property type="entry name" value="Indigoidine synthase A-like"/>
    <property type="match status" value="1"/>
</dbReference>
<keyword evidence="1" id="KW-0808">Transferase</keyword>
<gene>
    <name evidence="9" type="ORF">K7432_013716</name>
</gene>
<dbReference type="EMBL" id="JASJQH010001405">
    <property type="protein sequence ID" value="KAK9761409.1"/>
    <property type="molecule type" value="Genomic_DNA"/>
</dbReference>
<dbReference type="PROSITE" id="PS00584">
    <property type="entry name" value="PFKB_KINASES_2"/>
    <property type="match status" value="1"/>
</dbReference>
<dbReference type="InterPro" id="IPR029056">
    <property type="entry name" value="Ribokinase-like"/>
</dbReference>
<dbReference type="PANTHER" id="PTHR42909">
    <property type="entry name" value="ZGC:136858"/>
    <property type="match status" value="1"/>
</dbReference>
<evidence type="ECO:0000313" key="10">
    <source>
        <dbReference type="Proteomes" id="UP001479436"/>
    </source>
</evidence>
<proteinExistence type="inferred from homology"/>
<dbReference type="InterPro" id="IPR002173">
    <property type="entry name" value="Carboh/pur_kinase_PfkB_CS"/>
</dbReference>
<dbReference type="HAMAP" id="MF_01876">
    <property type="entry name" value="PsiMP_glycosidase"/>
    <property type="match status" value="1"/>
</dbReference>
<evidence type="ECO:0000256" key="6">
    <source>
        <dbReference type="ARBA" id="ARBA00023239"/>
    </source>
</evidence>
<sequence length="713" mass="76589">MFWRNVYAVTKSLPRAQLVTGNIKASSVLARSIHSVSRSKNFVYSPEVIEAINKQLPIVALESTIISHGMPYPQNLETAKAVENIVRENKCVPATIAILDGKVHIGLDEEHLQKLASLGTSPKKTSRRDIATVVSEKSNGSTTVSGTMVLAHNAGIKVFVTGGIGGVHRGAENTMDISADLTELGRTPVAVVCAGCKSILDIEKTLEFLETQGVTVTTFGEGAEFPAFFTPKSGFKSPSNSKSIEACASLIKASIDIDMDSGIVIANPINQKDAADTEQIQAAIDQAVRESVEQNIQGKEATPFLLQRVNALTGGNSLKANIALVKNNATIGSKIAYELNQLLKTSNVTDTKTTKSPYVEVKPMVIGGCALDVTSTMTEELTTMGTSIRGKSRNSLGGVGCNIAQAIYRLGLNPTIISAVGSDSSGDVVRSKMNEIGLNTTGIATLPGYSTAVYNAVHDKNGDLIIAVADMEILDNIPSALVKDQINEKKPKFVCFDGNISPDVMTTIAEECQKFNIPALFEPTSVPKSLKLLINPRTLECRSVKYITPNNYELQAMSSKLANTRRTDLNVSLIDAFSKEFTFKKMESTSLIKDSLTLLPWIDHLLIKLGGDGVLLARRIQSEYANTSITAEQHFEYDGGLYGFKHFHGIPNVPVVNVTGAGDSFVGAFTSGLLVHGHNQLEKTLNLGQLVATLTLQSHQAVSEKVTPELLKL</sequence>
<evidence type="ECO:0000256" key="2">
    <source>
        <dbReference type="ARBA" id="ARBA00022723"/>
    </source>
</evidence>
<evidence type="ECO:0000256" key="5">
    <source>
        <dbReference type="ARBA" id="ARBA00023211"/>
    </source>
</evidence>
<keyword evidence="2" id="KW-0479">Metal-binding</keyword>
<keyword evidence="5" id="KW-0464">Manganese</keyword>
<dbReference type="Pfam" id="PF00294">
    <property type="entry name" value="PfkB"/>
    <property type="match status" value="1"/>
</dbReference>
<evidence type="ECO:0000256" key="1">
    <source>
        <dbReference type="ARBA" id="ARBA00022679"/>
    </source>
</evidence>
<protein>
    <recommendedName>
        <fullName evidence="8">Carbohydrate kinase PfkB domain-containing protein</fullName>
    </recommendedName>
</protein>
<name>A0ABR2WIS6_9FUNG</name>
<keyword evidence="7" id="KW-0326">Glycosidase</keyword>
<evidence type="ECO:0000313" key="9">
    <source>
        <dbReference type="EMBL" id="KAK9761409.1"/>
    </source>
</evidence>
<keyword evidence="3" id="KW-0418">Kinase</keyword>
<evidence type="ECO:0000256" key="4">
    <source>
        <dbReference type="ARBA" id="ARBA00022801"/>
    </source>
</evidence>
<keyword evidence="6" id="KW-0456">Lyase</keyword>
<feature type="domain" description="Carbohydrate kinase PfkB" evidence="8">
    <location>
        <begin position="366"/>
        <end position="703"/>
    </location>
</feature>
<dbReference type="PANTHER" id="PTHR42909:SF1">
    <property type="entry name" value="CARBOHYDRATE KINASE PFKB DOMAIN-CONTAINING PROTEIN"/>
    <property type="match status" value="1"/>
</dbReference>
<dbReference type="CDD" id="cd01941">
    <property type="entry name" value="YeiC_kinase_like"/>
    <property type="match status" value="1"/>
</dbReference>
<dbReference type="Gene3D" id="3.40.1790.10">
    <property type="entry name" value="Indigoidine synthase domain"/>
    <property type="match status" value="1"/>
</dbReference>
<dbReference type="Pfam" id="PF04227">
    <property type="entry name" value="Indigoidine_A"/>
    <property type="match status" value="1"/>
</dbReference>
<dbReference type="InterPro" id="IPR022830">
    <property type="entry name" value="Indigdn_synthA-like"/>
</dbReference>
<dbReference type="PROSITE" id="PS00583">
    <property type="entry name" value="PFKB_KINASES_1"/>
    <property type="match status" value="1"/>
</dbReference>
<dbReference type="InterPro" id="IPR007342">
    <property type="entry name" value="PsuG"/>
</dbReference>
<organism evidence="9 10">
    <name type="scientific">Basidiobolus ranarum</name>
    <dbReference type="NCBI Taxonomy" id="34480"/>
    <lineage>
        <taxon>Eukaryota</taxon>
        <taxon>Fungi</taxon>
        <taxon>Fungi incertae sedis</taxon>
        <taxon>Zoopagomycota</taxon>
        <taxon>Entomophthoromycotina</taxon>
        <taxon>Basidiobolomycetes</taxon>
        <taxon>Basidiobolales</taxon>
        <taxon>Basidiobolaceae</taxon>
        <taxon>Basidiobolus</taxon>
    </lineage>
</organism>
<evidence type="ECO:0000256" key="7">
    <source>
        <dbReference type="ARBA" id="ARBA00023295"/>
    </source>
</evidence>
<accession>A0ABR2WIS6</accession>
<evidence type="ECO:0000259" key="8">
    <source>
        <dbReference type="Pfam" id="PF00294"/>
    </source>
</evidence>
<dbReference type="Gene3D" id="3.40.1190.20">
    <property type="match status" value="1"/>
</dbReference>
<keyword evidence="10" id="KW-1185">Reference proteome</keyword>
<reference evidence="9 10" key="1">
    <citation type="submission" date="2023-04" db="EMBL/GenBank/DDBJ databases">
        <title>Genome of Basidiobolus ranarum AG-B5.</title>
        <authorList>
            <person name="Stajich J.E."/>
            <person name="Carter-House D."/>
            <person name="Gryganskyi A."/>
        </authorList>
    </citation>
    <scope>NUCLEOTIDE SEQUENCE [LARGE SCALE GENOMIC DNA]</scope>
    <source>
        <strain evidence="9 10">AG-B5</strain>
    </source>
</reference>
<comment type="caution">
    <text evidence="9">The sequence shown here is derived from an EMBL/GenBank/DDBJ whole genome shotgun (WGS) entry which is preliminary data.</text>
</comment>
<dbReference type="Proteomes" id="UP001479436">
    <property type="component" value="Unassembled WGS sequence"/>
</dbReference>